<accession>A0A3M7RES4</accession>
<evidence type="ECO:0000313" key="2">
    <source>
        <dbReference type="Proteomes" id="UP000276133"/>
    </source>
</evidence>
<proteinExistence type="predicted"/>
<reference evidence="1 2" key="1">
    <citation type="journal article" date="2018" name="Sci. Rep.">
        <title>Genomic signatures of local adaptation to the degree of environmental predictability in rotifers.</title>
        <authorList>
            <person name="Franch-Gras L."/>
            <person name="Hahn C."/>
            <person name="Garcia-Roger E.M."/>
            <person name="Carmona M.J."/>
            <person name="Serra M."/>
            <person name="Gomez A."/>
        </authorList>
    </citation>
    <scope>NUCLEOTIDE SEQUENCE [LARGE SCALE GENOMIC DNA]</scope>
    <source>
        <strain evidence="1">HYR1</strain>
    </source>
</reference>
<dbReference type="EMBL" id="REGN01003556">
    <property type="protein sequence ID" value="RNA21949.1"/>
    <property type="molecule type" value="Genomic_DNA"/>
</dbReference>
<name>A0A3M7RES4_BRAPC</name>
<organism evidence="1 2">
    <name type="scientific">Brachionus plicatilis</name>
    <name type="common">Marine rotifer</name>
    <name type="synonym">Brachionus muelleri</name>
    <dbReference type="NCBI Taxonomy" id="10195"/>
    <lineage>
        <taxon>Eukaryota</taxon>
        <taxon>Metazoa</taxon>
        <taxon>Spiralia</taxon>
        <taxon>Gnathifera</taxon>
        <taxon>Rotifera</taxon>
        <taxon>Eurotatoria</taxon>
        <taxon>Monogononta</taxon>
        <taxon>Pseudotrocha</taxon>
        <taxon>Ploima</taxon>
        <taxon>Brachionidae</taxon>
        <taxon>Brachionus</taxon>
    </lineage>
</organism>
<dbReference type="Proteomes" id="UP000276133">
    <property type="component" value="Unassembled WGS sequence"/>
</dbReference>
<comment type="caution">
    <text evidence="1">The sequence shown here is derived from an EMBL/GenBank/DDBJ whole genome shotgun (WGS) entry which is preliminary data.</text>
</comment>
<evidence type="ECO:0000313" key="1">
    <source>
        <dbReference type="EMBL" id="RNA21949.1"/>
    </source>
</evidence>
<gene>
    <name evidence="1" type="ORF">BpHYR1_022271</name>
</gene>
<protein>
    <submittedName>
        <fullName evidence="1">Uncharacterized protein</fullName>
    </submittedName>
</protein>
<dbReference type="AlphaFoldDB" id="A0A3M7RES4"/>
<sequence>MCNSEKINIVQFIDKNLKYCELNNIDFREKKFKMKSNKTSTQRLVVGVTKLSQQTPINCMINFTNKADMAHHVTCYLTFLVTSQLLLITLDISN</sequence>
<keyword evidence="2" id="KW-1185">Reference proteome</keyword>